<evidence type="ECO:0000259" key="4">
    <source>
        <dbReference type="PROSITE" id="PS52004"/>
    </source>
</evidence>
<organism evidence="5 6">
    <name type="scientific">Pandoraea thiooxydans</name>
    <dbReference type="NCBI Taxonomy" id="445709"/>
    <lineage>
        <taxon>Bacteria</taxon>
        <taxon>Pseudomonadati</taxon>
        <taxon>Pseudomonadota</taxon>
        <taxon>Betaproteobacteria</taxon>
        <taxon>Burkholderiales</taxon>
        <taxon>Burkholderiaceae</taxon>
        <taxon>Pandoraea</taxon>
    </lineage>
</organism>
<dbReference type="InterPro" id="IPR014031">
    <property type="entry name" value="Ketoacyl_synth_C"/>
</dbReference>
<dbReference type="InterPro" id="IPR000794">
    <property type="entry name" value="Beta-ketoacyl_synthase"/>
</dbReference>
<dbReference type="RefSeq" id="WP_047213714.1">
    <property type="nucleotide sequence ID" value="NZ_CP011568.3"/>
</dbReference>
<dbReference type="InterPro" id="IPR018201">
    <property type="entry name" value="Ketoacyl_synth_AS"/>
</dbReference>
<dbReference type="PROSITE" id="PS00606">
    <property type="entry name" value="KS3_1"/>
    <property type="match status" value="1"/>
</dbReference>
<evidence type="ECO:0000256" key="2">
    <source>
        <dbReference type="ARBA" id="ARBA00022679"/>
    </source>
</evidence>
<evidence type="ECO:0000256" key="3">
    <source>
        <dbReference type="RuleBase" id="RU003694"/>
    </source>
</evidence>
<dbReference type="PROSITE" id="PS52004">
    <property type="entry name" value="KS3_2"/>
    <property type="match status" value="1"/>
</dbReference>
<dbReference type="NCBIfam" id="NF006618">
    <property type="entry name" value="PRK09185.1"/>
    <property type="match status" value="1"/>
</dbReference>
<dbReference type="STRING" id="445709.ABW99_06390"/>
<evidence type="ECO:0000313" key="6">
    <source>
        <dbReference type="Proteomes" id="UP000036700"/>
    </source>
</evidence>
<dbReference type="InterPro" id="IPR020841">
    <property type="entry name" value="PKS_Beta-ketoAc_synthase_dom"/>
</dbReference>
<dbReference type="EMBL" id="CP011568">
    <property type="protein sequence ID" value="AKJ67902.1"/>
    <property type="molecule type" value="Genomic_DNA"/>
</dbReference>
<dbReference type="SUPFAM" id="SSF53901">
    <property type="entry name" value="Thiolase-like"/>
    <property type="match status" value="2"/>
</dbReference>
<dbReference type="PATRIC" id="fig|445709.3.peg.1371"/>
<dbReference type="PANTHER" id="PTHR11712">
    <property type="entry name" value="POLYKETIDE SYNTHASE-RELATED"/>
    <property type="match status" value="1"/>
</dbReference>
<dbReference type="Proteomes" id="UP000036700">
    <property type="component" value="Chromosome"/>
</dbReference>
<dbReference type="GO" id="GO:0006633">
    <property type="term" value="P:fatty acid biosynthetic process"/>
    <property type="evidence" value="ECO:0007669"/>
    <property type="project" value="InterPro"/>
</dbReference>
<feature type="domain" description="Ketosynthase family 3 (KS3)" evidence="4">
    <location>
        <begin position="1"/>
        <end position="400"/>
    </location>
</feature>
<sequence>MSDIARQTPIYVTAYTLTSALGVGNQAALRALQTGRGGLREVTLRAGGQTWLGLIDGAADAPVPAALAQYDCRAHRILGSALAQDGFAPAVRRAAERYGAQRIGCFIGTIASGLAELEARYVGCDPAHGDLGPDVRVRHTAHLASATEFCCRVLGIDGPAATISTACSSSAKVFASAYRHLQAGLCDAAVVAGIDCANEGFIYGFRSLGLLSEAPCRPWDKARDGISIGEAAGFALLERVPHETGPGAIALTGFGESSDAYHMTAPHPEGAGARAAIELALQRAGLDADEIDYVNLHGSGSPSNDSAEDAAIAAVFGDGCLCSSTKGWTGHTQGAAGITEAVISFLSIRAGLVPANLNAREIDPALRTPVALETLQRPLKRVLSNSFGFGGNNCALVFEALA</sequence>
<dbReference type="CDD" id="cd00834">
    <property type="entry name" value="KAS_I_II"/>
    <property type="match status" value="1"/>
</dbReference>
<dbReference type="AlphaFoldDB" id="A0A0G3ERI0"/>
<accession>A0A0G3ERI0</accession>
<dbReference type="SMART" id="SM00825">
    <property type="entry name" value="PKS_KS"/>
    <property type="match status" value="1"/>
</dbReference>
<name>A0A0G3ERI0_9BURK</name>
<dbReference type="GO" id="GO:0004315">
    <property type="term" value="F:3-oxoacyl-[acyl-carrier-protein] synthase activity"/>
    <property type="evidence" value="ECO:0007669"/>
    <property type="project" value="InterPro"/>
</dbReference>
<evidence type="ECO:0000256" key="1">
    <source>
        <dbReference type="ARBA" id="ARBA00008467"/>
    </source>
</evidence>
<dbReference type="Gene3D" id="3.40.47.10">
    <property type="match status" value="1"/>
</dbReference>
<reference evidence="6" key="1">
    <citation type="submission" date="2015-06" db="EMBL/GenBank/DDBJ databases">
        <authorList>
            <person name="Lim Y.L."/>
            <person name="Ee R."/>
            <person name="Yong D."/>
            <person name="How K.Y."/>
            <person name="Yin W.F."/>
            <person name="Chan K.G."/>
        </authorList>
    </citation>
    <scope>NUCLEOTIDE SEQUENCE [LARGE SCALE GENOMIC DNA]</scope>
    <source>
        <strain evidence="6">DSM 25325</strain>
    </source>
</reference>
<dbReference type="Pfam" id="PF02801">
    <property type="entry name" value="Ketoacyl-synt_C"/>
    <property type="match status" value="1"/>
</dbReference>
<dbReference type="GO" id="GO:0005829">
    <property type="term" value="C:cytosol"/>
    <property type="evidence" value="ECO:0007669"/>
    <property type="project" value="TreeGrafter"/>
</dbReference>
<proteinExistence type="inferred from homology"/>
<gene>
    <name evidence="5" type="ORF">ABW99_06390</name>
</gene>
<dbReference type="InterPro" id="IPR016039">
    <property type="entry name" value="Thiolase-like"/>
</dbReference>
<dbReference type="PANTHER" id="PTHR11712:SF320">
    <property type="entry name" value="BETA-KETOACYL SYNTHASE"/>
    <property type="match status" value="1"/>
</dbReference>
<comment type="similarity">
    <text evidence="1 3">Belongs to the thiolase-like superfamily. Beta-ketoacyl-ACP synthases family.</text>
</comment>
<keyword evidence="6" id="KW-1185">Reference proteome</keyword>
<dbReference type="InterPro" id="IPR014030">
    <property type="entry name" value="Ketoacyl_synth_N"/>
</dbReference>
<protein>
    <recommendedName>
        <fullName evidence="4">Ketosynthase family 3 (KS3) domain-containing protein</fullName>
    </recommendedName>
</protein>
<keyword evidence="2 3" id="KW-0808">Transferase</keyword>
<dbReference type="KEGG" id="ptx:ABW99_06390"/>
<dbReference type="OrthoDB" id="9808669at2"/>
<dbReference type="Pfam" id="PF00109">
    <property type="entry name" value="ketoacyl-synt"/>
    <property type="match status" value="1"/>
</dbReference>
<evidence type="ECO:0000313" key="5">
    <source>
        <dbReference type="EMBL" id="AKJ67902.1"/>
    </source>
</evidence>